<dbReference type="SUPFAM" id="SSF52096">
    <property type="entry name" value="ClpP/crotonase"/>
    <property type="match status" value="1"/>
</dbReference>
<dbReference type="PANTHER" id="PTHR10381">
    <property type="entry name" value="ATP-DEPENDENT CLP PROTEASE PROTEOLYTIC SUBUNIT"/>
    <property type="match status" value="1"/>
</dbReference>
<sequence length="209" mass="23912">MKIKMKIKNNKINNTIIPMVIENCNNRERFYDIYSRLLKERIIFINGIINDELSNLTIAQMLFLEAENPKKDIYLYINSPGGNITSGLSIYDTINFIKPDINTICIGQACSMGAFLLSSGKKNKRFSLPNSTIMIHQPLSAYKGQVTDIEIHTKNIVKIKNIINEILAKNTGKTIEKIKNDTERDYFFTTKEAINYGIIDKILVKKNTK</sequence>
<dbReference type="GO" id="GO:0005737">
    <property type="term" value="C:cytoplasm"/>
    <property type="evidence" value="ECO:0007669"/>
    <property type="project" value="UniProtKB-SubCell"/>
</dbReference>
<organism evidence="13 14">
    <name type="scientific">Candidatus Purcelliella pentastirinorum</name>
    <dbReference type="NCBI Taxonomy" id="472834"/>
    <lineage>
        <taxon>Bacteria</taxon>
        <taxon>Pseudomonadati</taxon>
        <taxon>Pseudomonadota</taxon>
        <taxon>Gammaproteobacteria</taxon>
        <taxon>Enterobacterales</taxon>
        <taxon>Enterobacteriaceae</taxon>
        <taxon>Candidatus Purcelliella</taxon>
    </lineage>
</organism>
<dbReference type="KEGG" id="ppet:C9I82_405"/>
<keyword evidence="2 7" id="KW-0963">Cytoplasm</keyword>
<dbReference type="AlphaFoldDB" id="A0A346E053"/>
<dbReference type="GO" id="GO:0006515">
    <property type="term" value="P:protein quality control for misfolded or incompletely synthesized proteins"/>
    <property type="evidence" value="ECO:0007669"/>
    <property type="project" value="TreeGrafter"/>
</dbReference>
<dbReference type="InterPro" id="IPR018215">
    <property type="entry name" value="ClpP_Ser_AS"/>
</dbReference>
<evidence type="ECO:0000256" key="12">
    <source>
        <dbReference type="RuleBase" id="RU003567"/>
    </source>
</evidence>
<evidence type="ECO:0000313" key="14">
    <source>
        <dbReference type="Proteomes" id="UP000256856"/>
    </source>
</evidence>
<evidence type="ECO:0000313" key="13">
    <source>
        <dbReference type="EMBL" id="AXN02358.1"/>
    </source>
</evidence>
<dbReference type="PRINTS" id="PR00127">
    <property type="entry name" value="CLPPROTEASEP"/>
</dbReference>
<evidence type="ECO:0000256" key="10">
    <source>
        <dbReference type="RuleBase" id="RU000549"/>
    </source>
</evidence>
<dbReference type="NCBIfam" id="NF009205">
    <property type="entry name" value="PRK12553.1"/>
    <property type="match status" value="1"/>
</dbReference>
<dbReference type="PANTHER" id="PTHR10381:SF70">
    <property type="entry name" value="ATP-DEPENDENT CLP PROTEASE PROTEOLYTIC SUBUNIT"/>
    <property type="match status" value="1"/>
</dbReference>
<dbReference type="NCBIfam" id="NF001368">
    <property type="entry name" value="PRK00277.1"/>
    <property type="match status" value="1"/>
</dbReference>
<evidence type="ECO:0000256" key="9">
    <source>
        <dbReference type="PROSITE-ProRule" id="PRU10086"/>
    </source>
</evidence>
<evidence type="ECO:0000256" key="5">
    <source>
        <dbReference type="ARBA" id="ARBA00022825"/>
    </source>
</evidence>
<dbReference type="NCBIfam" id="TIGR00493">
    <property type="entry name" value="clpP"/>
    <property type="match status" value="1"/>
</dbReference>
<dbReference type="Proteomes" id="UP000256856">
    <property type="component" value="Chromosome"/>
</dbReference>
<accession>A0A346E053</accession>
<keyword evidence="14" id="KW-1185">Reference proteome</keyword>
<dbReference type="PROSITE" id="PS00382">
    <property type="entry name" value="CLP_PROTEASE_HIS"/>
    <property type="match status" value="1"/>
</dbReference>
<feature type="active site" description="Nucleophile" evidence="7">
    <location>
        <position position="111"/>
    </location>
</feature>
<protein>
    <recommendedName>
        <fullName evidence="7 12">ATP-dependent Clp protease proteolytic subunit</fullName>
        <ecNumber evidence="7 10">3.4.21.92</ecNumber>
    </recommendedName>
    <alternativeName>
        <fullName evidence="7">Endopeptidase Clp</fullName>
    </alternativeName>
</protein>
<evidence type="ECO:0000256" key="4">
    <source>
        <dbReference type="ARBA" id="ARBA00022801"/>
    </source>
</evidence>
<dbReference type="EC" id="3.4.21.92" evidence="7 10"/>
<dbReference type="InterPro" id="IPR029045">
    <property type="entry name" value="ClpP/crotonase-like_dom_sf"/>
</dbReference>
<dbReference type="GO" id="GO:0004252">
    <property type="term" value="F:serine-type endopeptidase activity"/>
    <property type="evidence" value="ECO:0007669"/>
    <property type="project" value="UniProtKB-UniRule"/>
</dbReference>
<dbReference type="GO" id="GO:0004176">
    <property type="term" value="F:ATP-dependent peptidase activity"/>
    <property type="evidence" value="ECO:0007669"/>
    <property type="project" value="InterPro"/>
</dbReference>
<feature type="active site" evidence="8">
    <location>
        <position position="111"/>
    </location>
</feature>
<evidence type="ECO:0000256" key="8">
    <source>
        <dbReference type="PROSITE-ProRule" id="PRU10085"/>
    </source>
</evidence>
<dbReference type="PROSITE" id="PS00381">
    <property type="entry name" value="CLP_PROTEASE_SER"/>
    <property type="match status" value="1"/>
</dbReference>
<comment type="subcellular location">
    <subcellularLocation>
        <location evidence="7">Cytoplasm</location>
    </subcellularLocation>
</comment>
<evidence type="ECO:0000256" key="1">
    <source>
        <dbReference type="ARBA" id="ARBA00007039"/>
    </source>
</evidence>
<dbReference type="EMBL" id="CP028374">
    <property type="protein sequence ID" value="AXN02358.1"/>
    <property type="molecule type" value="Genomic_DNA"/>
</dbReference>
<evidence type="ECO:0000256" key="2">
    <source>
        <dbReference type="ARBA" id="ARBA00022490"/>
    </source>
</evidence>
<comment type="similarity">
    <text evidence="1 7 12">Belongs to the peptidase S14 family.</text>
</comment>
<comment type="function">
    <text evidence="7 11">Cleaves peptides in various proteins in a process that requires ATP hydrolysis. Has a chymotrypsin-like activity. Plays a major role in the degradation of misfolded proteins.</text>
</comment>
<dbReference type="GO" id="GO:0009368">
    <property type="term" value="C:endopeptidase Clp complex"/>
    <property type="evidence" value="ECO:0007669"/>
    <property type="project" value="TreeGrafter"/>
</dbReference>
<comment type="catalytic activity">
    <reaction evidence="6 7 9">
        <text>Hydrolysis of proteins to small peptides in the presence of ATP and magnesium. alpha-casein is the usual test substrate. In the absence of ATP, only oligopeptides shorter than five residues are hydrolyzed (such as succinyl-Leu-Tyr-|-NHMec, and Leu-Tyr-Leu-|-Tyr-Trp, in which cleavage of the -Tyr-|-Leu- and -Tyr-|-Trp bonds also occurs).</text>
        <dbReference type="EC" id="3.4.21.92"/>
    </reaction>
</comment>
<evidence type="ECO:0000256" key="6">
    <source>
        <dbReference type="ARBA" id="ARBA00034021"/>
    </source>
</evidence>
<name>A0A346E053_9ENTR</name>
<dbReference type="FunFam" id="3.90.226.10:FF:000001">
    <property type="entry name" value="ATP-dependent Clp protease proteolytic subunit"/>
    <property type="match status" value="1"/>
</dbReference>
<dbReference type="GO" id="GO:0051117">
    <property type="term" value="F:ATPase binding"/>
    <property type="evidence" value="ECO:0007669"/>
    <property type="project" value="TreeGrafter"/>
</dbReference>
<dbReference type="Pfam" id="PF00574">
    <property type="entry name" value="CLP_protease"/>
    <property type="match status" value="1"/>
</dbReference>
<dbReference type="InterPro" id="IPR001907">
    <property type="entry name" value="ClpP"/>
</dbReference>
<dbReference type="HAMAP" id="MF_00444">
    <property type="entry name" value="ClpP"/>
    <property type="match status" value="1"/>
</dbReference>
<feature type="active site" evidence="7 9">
    <location>
        <position position="136"/>
    </location>
</feature>
<evidence type="ECO:0000256" key="3">
    <source>
        <dbReference type="ARBA" id="ARBA00022670"/>
    </source>
</evidence>
<evidence type="ECO:0000256" key="11">
    <source>
        <dbReference type="RuleBase" id="RU000550"/>
    </source>
</evidence>
<proteinExistence type="inferred from homology"/>
<evidence type="ECO:0000256" key="7">
    <source>
        <dbReference type="HAMAP-Rule" id="MF_00444"/>
    </source>
</evidence>
<keyword evidence="4 7" id="KW-0378">Hydrolase</keyword>
<comment type="subunit">
    <text evidence="7">Fourteen ClpP subunits assemble into 2 heptameric rings which stack back to back to give a disk-like structure with a central cavity, resembling the structure of eukaryotic proteasomes.</text>
</comment>
<dbReference type="Gene3D" id="3.90.226.10">
    <property type="entry name" value="2-enoyl-CoA Hydratase, Chain A, domain 1"/>
    <property type="match status" value="1"/>
</dbReference>
<reference evidence="13 14" key="1">
    <citation type="submission" date="2018-03" db="EMBL/GenBank/DDBJ databases">
        <title>A parallel universe: an anciently diverged bacterial symbiosis in a Hawaiian planthopper (Hemiptera: Cixiidae) reveals rearranged nutritional responsibilities.</title>
        <authorList>
            <person name="Bennett G."/>
            <person name="Mao M."/>
        </authorList>
    </citation>
    <scope>NUCLEOTIDE SEQUENCE [LARGE SCALE GENOMIC DNA]</scope>
    <source>
        <strain evidence="13 14">OLIH</strain>
    </source>
</reference>
<keyword evidence="3 7" id="KW-0645">Protease</keyword>
<dbReference type="InterPro" id="IPR033135">
    <property type="entry name" value="ClpP_His_AS"/>
</dbReference>
<dbReference type="InterPro" id="IPR023562">
    <property type="entry name" value="ClpP/TepA"/>
</dbReference>
<gene>
    <name evidence="7" type="primary">clpP</name>
    <name evidence="13" type="ORF">C9I82_405</name>
</gene>
<dbReference type="CDD" id="cd07017">
    <property type="entry name" value="S14_ClpP_2"/>
    <property type="match status" value="1"/>
</dbReference>
<keyword evidence="5 7" id="KW-0720">Serine protease</keyword>